<evidence type="ECO:0000313" key="4">
    <source>
        <dbReference type="Proteomes" id="UP000198555"/>
    </source>
</evidence>
<reference evidence="4" key="1">
    <citation type="submission" date="2016-10" db="EMBL/GenBank/DDBJ databases">
        <authorList>
            <person name="Varghese N."/>
            <person name="Submissions S."/>
        </authorList>
    </citation>
    <scope>NUCLEOTIDE SEQUENCE [LARGE SCALE GENOMIC DNA]</scope>
    <source>
        <strain evidence="4">DSM 19326</strain>
    </source>
</reference>
<dbReference type="EMBL" id="FNWX01000028">
    <property type="protein sequence ID" value="SEH76817.1"/>
    <property type="molecule type" value="Genomic_DNA"/>
</dbReference>
<dbReference type="Gene3D" id="2.40.30.10">
    <property type="entry name" value="Translation factors"/>
    <property type="match status" value="1"/>
</dbReference>
<organism evidence="3 4">
    <name type="scientific">Epilithonimonas hominis</name>
    <dbReference type="NCBI Taxonomy" id="420404"/>
    <lineage>
        <taxon>Bacteria</taxon>
        <taxon>Pseudomonadati</taxon>
        <taxon>Bacteroidota</taxon>
        <taxon>Flavobacteriia</taxon>
        <taxon>Flavobacteriales</taxon>
        <taxon>Weeksellaceae</taxon>
        <taxon>Chryseobacterium group</taxon>
        <taxon>Epilithonimonas</taxon>
    </lineage>
</organism>
<protein>
    <recommendedName>
        <fullName evidence="5">Elongation factor Tu</fullName>
    </recommendedName>
</protein>
<dbReference type="GO" id="GO:0005525">
    <property type="term" value="F:GTP binding"/>
    <property type="evidence" value="ECO:0007669"/>
    <property type="project" value="UniProtKB-KW"/>
</dbReference>
<dbReference type="SUPFAM" id="SSF50465">
    <property type="entry name" value="EF-Tu/eEF-1alpha/eIF2-gamma C-terminal domain"/>
    <property type="match status" value="1"/>
</dbReference>
<sequence length="103" mass="11748">MERKPDFKAQITYFSSYKSGLTSPFSSGFRCVLRFPFINKDFFCIQNYIDTELVFPGENVTTNISVLDNIKDLYKGLDFELFLNTVKIGEGVITEVYLSSSST</sequence>
<accession>A0A1H6KTC0</accession>
<proteinExistence type="predicted"/>
<keyword evidence="4" id="KW-1185">Reference proteome</keyword>
<dbReference type="Proteomes" id="UP000198555">
    <property type="component" value="Unassembled WGS sequence"/>
</dbReference>
<dbReference type="AlphaFoldDB" id="A0A1H6KTC0"/>
<dbReference type="RefSeq" id="WP_089770399.1">
    <property type="nucleotide sequence ID" value="NZ_FNWX01000028.1"/>
</dbReference>
<evidence type="ECO:0008006" key="5">
    <source>
        <dbReference type="Google" id="ProtNLM"/>
    </source>
</evidence>
<keyword evidence="1" id="KW-0547">Nucleotide-binding</keyword>
<name>A0A1H6KTC0_9FLAO</name>
<dbReference type="STRING" id="420404.SAMN05421793_12817"/>
<evidence type="ECO:0000313" key="3">
    <source>
        <dbReference type="EMBL" id="SEH76817.1"/>
    </source>
</evidence>
<dbReference type="InterPro" id="IPR009001">
    <property type="entry name" value="Transl_elong_EF1A/Init_IF2_C"/>
</dbReference>
<keyword evidence="2" id="KW-0342">GTP-binding</keyword>
<evidence type="ECO:0000256" key="2">
    <source>
        <dbReference type="ARBA" id="ARBA00023134"/>
    </source>
</evidence>
<gene>
    <name evidence="3" type="ORF">SAMN05421793_12817</name>
</gene>
<evidence type="ECO:0000256" key="1">
    <source>
        <dbReference type="ARBA" id="ARBA00022741"/>
    </source>
</evidence>